<name>A0A834U7R5_VESPE</name>
<protein>
    <submittedName>
        <fullName evidence="2">Uncharacterized protein</fullName>
    </submittedName>
</protein>
<evidence type="ECO:0000313" key="2">
    <source>
        <dbReference type="EMBL" id="KAF7420429.1"/>
    </source>
</evidence>
<sequence length="72" mass="8530">MPANKSNQLSTPRKEKSNNGLAAGNSKKKKRSCVKHKKHCKQYLYEFQRMEDRVLRLEVAWTRAPKKRIEQM</sequence>
<evidence type="ECO:0000313" key="3">
    <source>
        <dbReference type="Proteomes" id="UP000600918"/>
    </source>
</evidence>
<comment type="caution">
    <text evidence="2">The sequence shown here is derived from an EMBL/GenBank/DDBJ whole genome shotgun (WGS) entry which is preliminary data.</text>
</comment>
<reference evidence="2" key="1">
    <citation type="journal article" date="2020" name="G3 (Bethesda)">
        <title>High-Quality Assemblies for Three Invasive Social Wasps from the &lt;i&gt;Vespula&lt;/i&gt; Genus.</title>
        <authorList>
            <person name="Harrop T.W.R."/>
            <person name="Guhlin J."/>
            <person name="McLaughlin G.M."/>
            <person name="Permina E."/>
            <person name="Stockwell P."/>
            <person name="Gilligan J."/>
            <person name="Le Lec M.F."/>
            <person name="Gruber M.A.M."/>
            <person name="Quinn O."/>
            <person name="Lovegrove M."/>
            <person name="Duncan E.J."/>
            <person name="Remnant E.J."/>
            <person name="Van Eeckhoven J."/>
            <person name="Graham B."/>
            <person name="Knapp R.A."/>
            <person name="Langford K.W."/>
            <person name="Kronenberg Z."/>
            <person name="Press M.O."/>
            <person name="Eacker S.M."/>
            <person name="Wilson-Rankin E.E."/>
            <person name="Purcell J."/>
            <person name="Lester P.J."/>
            <person name="Dearden P.K."/>
        </authorList>
    </citation>
    <scope>NUCLEOTIDE SEQUENCE</scope>
    <source>
        <strain evidence="2">Volc-1</strain>
    </source>
</reference>
<organism evidence="2 3">
    <name type="scientific">Vespula pensylvanica</name>
    <name type="common">Western yellow jacket</name>
    <name type="synonym">Wasp</name>
    <dbReference type="NCBI Taxonomy" id="30213"/>
    <lineage>
        <taxon>Eukaryota</taxon>
        <taxon>Metazoa</taxon>
        <taxon>Ecdysozoa</taxon>
        <taxon>Arthropoda</taxon>
        <taxon>Hexapoda</taxon>
        <taxon>Insecta</taxon>
        <taxon>Pterygota</taxon>
        <taxon>Neoptera</taxon>
        <taxon>Endopterygota</taxon>
        <taxon>Hymenoptera</taxon>
        <taxon>Apocrita</taxon>
        <taxon>Aculeata</taxon>
        <taxon>Vespoidea</taxon>
        <taxon>Vespidae</taxon>
        <taxon>Vespinae</taxon>
        <taxon>Vespula</taxon>
    </lineage>
</organism>
<feature type="region of interest" description="Disordered" evidence="1">
    <location>
        <begin position="1"/>
        <end position="34"/>
    </location>
</feature>
<dbReference type="AlphaFoldDB" id="A0A834U7R5"/>
<dbReference type="EMBL" id="JACSDY010000009">
    <property type="protein sequence ID" value="KAF7420429.1"/>
    <property type="molecule type" value="Genomic_DNA"/>
</dbReference>
<dbReference type="Proteomes" id="UP000600918">
    <property type="component" value="Unassembled WGS sequence"/>
</dbReference>
<keyword evidence="3" id="KW-1185">Reference proteome</keyword>
<evidence type="ECO:0000256" key="1">
    <source>
        <dbReference type="SAM" id="MobiDB-lite"/>
    </source>
</evidence>
<proteinExistence type="predicted"/>
<gene>
    <name evidence="2" type="ORF">H0235_010726</name>
</gene>
<feature type="compositionally biased region" description="Polar residues" evidence="1">
    <location>
        <begin position="1"/>
        <end position="11"/>
    </location>
</feature>
<accession>A0A834U7R5</accession>